<dbReference type="Pfam" id="PF13545">
    <property type="entry name" value="HTH_Crp_2"/>
    <property type="match status" value="1"/>
</dbReference>
<dbReference type="InterPro" id="IPR014710">
    <property type="entry name" value="RmlC-like_jellyroll"/>
</dbReference>
<dbReference type="InterPro" id="IPR036390">
    <property type="entry name" value="WH_DNA-bd_sf"/>
</dbReference>
<dbReference type="Gene3D" id="2.60.120.10">
    <property type="entry name" value="Jelly Rolls"/>
    <property type="match status" value="1"/>
</dbReference>
<evidence type="ECO:0000313" key="6">
    <source>
        <dbReference type="Proteomes" id="UP000646745"/>
    </source>
</evidence>
<sequence>MTSLAAAMEHDESLKNAVPINLDRGSRYALYYEILSRHCTLAPHHRERLIRLQQSPRRVAKDDTIIGHGQSTKTLYAVQQGWACSRRVSRDGHGQIIDLYLPGDIVGLRDYQGGRFDEVTMLTDGLLIPVQKPHLEQVTRQNPDLAEALLAVALHQGNIITDRLNNLLGHDAITRLAHFLMELNARLNTFGPDSDRLALPISQQVIGDLLGMTNVHVCRCMSSLQTQRLLRRNAEPRSIQLLNRTALIELSGFAMSYLFTCMRRGQNWRRGATS</sequence>
<dbReference type="CDD" id="cd00038">
    <property type="entry name" value="CAP_ED"/>
    <property type="match status" value="1"/>
</dbReference>
<dbReference type="Proteomes" id="UP000646745">
    <property type="component" value="Unassembled WGS sequence"/>
</dbReference>
<evidence type="ECO:0000313" key="5">
    <source>
        <dbReference type="EMBL" id="GHB34187.1"/>
    </source>
</evidence>
<keyword evidence="3" id="KW-0804">Transcription</keyword>
<evidence type="ECO:0000256" key="1">
    <source>
        <dbReference type="ARBA" id="ARBA00023015"/>
    </source>
</evidence>
<protein>
    <submittedName>
        <fullName evidence="5">Crp/Fnr family transcriptional regulator</fullName>
    </submittedName>
</protein>
<evidence type="ECO:0000259" key="4">
    <source>
        <dbReference type="PROSITE" id="PS51063"/>
    </source>
</evidence>
<dbReference type="SUPFAM" id="SSF51206">
    <property type="entry name" value="cAMP-binding domain-like"/>
    <property type="match status" value="1"/>
</dbReference>
<dbReference type="PROSITE" id="PS51063">
    <property type="entry name" value="HTH_CRP_2"/>
    <property type="match status" value="1"/>
</dbReference>
<evidence type="ECO:0000256" key="2">
    <source>
        <dbReference type="ARBA" id="ARBA00023125"/>
    </source>
</evidence>
<dbReference type="EMBL" id="BMZI01000010">
    <property type="protein sequence ID" value="GHB34187.1"/>
    <property type="molecule type" value="Genomic_DNA"/>
</dbReference>
<dbReference type="SMART" id="SM00419">
    <property type="entry name" value="HTH_CRP"/>
    <property type="match status" value="1"/>
</dbReference>
<accession>A0ABQ3ED53</accession>
<dbReference type="Gene3D" id="1.10.10.10">
    <property type="entry name" value="Winged helix-like DNA-binding domain superfamily/Winged helix DNA-binding domain"/>
    <property type="match status" value="1"/>
</dbReference>
<comment type="caution">
    <text evidence="5">The sequence shown here is derived from an EMBL/GenBank/DDBJ whole genome shotgun (WGS) entry which is preliminary data.</text>
</comment>
<dbReference type="RefSeq" id="WP_189446192.1">
    <property type="nucleotide sequence ID" value="NZ_BMZI01000010.1"/>
</dbReference>
<dbReference type="InterPro" id="IPR012318">
    <property type="entry name" value="HTH_CRP"/>
</dbReference>
<reference evidence="6" key="1">
    <citation type="journal article" date="2019" name="Int. J. Syst. Evol. Microbiol.">
        <title>The Global Catalogue of Microorganisms (GCM) 10K type strain sequencing project: providing services to taxonomists for standard genome sequencing and annotation.</title>
        <authorList>
            <consortium name="The Broad Institute Genomics Platform"/>
            <consortium name="The Broad Institute Genome Sequencing Center for Infectious Disease"/>
            <person name="Wu L."/>
            <person name="Ma J."/>
        </authorList>
    </citation>
    <scope>NUCLEOTIDE SEQUENCE [LARGE SCALE GENOMIC DNA]</scope>
    <source>
        <strain evidence="6">KCTC 32998</strain>
    </source>
</reference>
<evidence type="ECO:0000256" key="3">
    <source>
        <dbReference type="ARBA" id="ARBA00023163"/>
    </source>
</evidence>
<proteinExistence type="predicted"/>
<feature type="domain" description="HTH crp-type" evidence="4">
    <location>
        <begin position="170"/>
        <end position="245"/>
    </location>
</feature>
<keyword evidence="1" id="KW-0805">Transcription regulation</keyword>
<keyword evidence="2" id="KW-0238">DNA-binding</keyword>
<dbReference type="SUPFAM" id="SSF46785">
    <property type="entry name" value="Winged helix' DNA-binding domain"/>
    <property type="match status" value="1"/>
</dbReference>
<dbReference type="InterPro" id="IPR000595">
    <property type="entry name" value="cNMP-bd_dom"/>
</dbReference>
<dbReference type="Pfam" id="PF00027">
    <property type="entry name" value="cNMP_binding"/>
    <property type="match status" value="1"/>
</dbReference>
<organism evidence="5 6">
    <name type="scientific">Salinicola rhizosphaerae</name>
    <dbReference type="NCBI Taxonomy" id="1443141"/>
    <lineage>
        <taxon>Bacteria</taxon>
        <taxon>Pseudomonadati</taxon>
        <taxon>Pseudomonadota</taxon>
        <taxon>Gammaproteobacteria</taxon>
        <taxon>Oceanospirillales</taxon>
        <taxon>Halomonadaceae</taxon>
        <taxon>Salinicola</taxon>
    </lineage>
</organism>
<name>A0ABQ3ED53_9GAMM</name>
<dbReference type="InterPro" id="IPR018490">
    <property type="entry name" value="cNMP-bd_dom_sf"/>
</dbReference>
<keyword evidence="6" id="KW-1185">Reference proteome</keyword>
<gene>
    <name evidence="5" type="ORF">GCM10009038_36570</name>
</gene>
<dbReference type="InterPro" id="IPR036388">
    <property type="entry name" value="WH-like_DNA-bd_sf"/>
</dbReference>